<evidence type="ECO:0000313" key="3">
    <source>
        <dbReference type="Proteomes" id="UP000650485"/>
    </source>
</evidence>
<reference evidence="2" key="1">
    <citation type="submission" date="2020-08" db="EMBL/GenBank/DDBJ databases">
        <title>Complete genome sequence of Weissella confusa strain FS54 provides insights into metabolic potential.</title>
        <authorList>
            <person name="Fhoula I."/>
            <person name="Najjari A."/>
            <person name="Lekired A."/>
            <person name="Bessrour-Aouam N."/>
            <person name="Jaballah S."/>
            <person name="Klibi N."/>
            <person name="Ouzari H.-I."/>
        </authorList>
    </citation>
    <scope>NUCLEOTIDE SEQUENCE</scope>
    <source>
        <strain evidence="2">FS54</strain>
    </source>
</reference>
<dbReference type="AlphaFoldDB" id="A0A923NFX2"/>
<dbReference type="EMBL" id="JACSZT010000003">
    <property type="protein sequence ID" value="MBC6498281.1"/>
    <property type="molecule type" value="Genomic_DNA"/>
</dbReference>
<evidence type="ECO:0000256" key="1">
    <source>
        <dbReference type="SAM" id="MobiDB-lite"/>
    </source>
</evidence>
<name>A0A923NFX2_WEICO</name>
<protein>
    <submittedName>
        <fullName evidence="2">Uncharacterized protein</fullName>
    </submittedName>
</protein>
<evidence type="ECO:0000313" key="2">
    <source>
        <dbReference type="EMBL" id="MBC6498281.1"/>
    </source>
</evidence>
<comment type="caution">
    <text evidence="2">The sequence shown here is derived from an EMBL/GenBank/DDBJ whole genome shotgun (WGS) entry which is preliminary data.</text>
</comment>
<feature type="region of interest" description="Disordered" evidence="1">
    <location>
        <begin position="13"/>
        <end position="33"/>
    </location>
</feature>
<sequence>MGPDGEWYATLTDAQSANTTFDNTSNAGDSDAETQNFTVSGPDGTSYSTLSQAIAANSAYDNTDNTGSADSKPQTFTVNYVADMQWASLGVTSDSPVSAGSWLTATSDGSAQVFRVSYKADSQQARVTVGLESPISAGSVIDSAAGPTSGTIAFGTVTDSYLYTQGYH</sequence>
<dbReference type="Proteomes" id="UP000650485">
    <property type="component" value="Unassembled WGS sequence"/>
</dbReference>
<organism evidence="2 3">
    <name type="scientific">Weissella confusa</name>
    <name type="common">Lactobacillus confusus</name>
    <dbReference type="NCBI Taxonomy" id="1583"/>
    <lineage>
        <taxon>Bacteria</taxon>
        <taxon>Bacillati</taxon>
        <taxon>Bacillota</taxon>
        <taxon>Bacilli</taxon>
        <taxon>Lactobacillales</taxon>
        <taxon>Lactobacillaceae</taxon>
        <taxon>Weissella</taxon>
    </lineage>
</organism>
<gene>
    <name evidence="2" type="ORF">H7R52_02605</name>
</gene>
<proteinExistence type="predicted"/>
<accession>A0A923NFX2</accession>